<protein>
    <recommendedName>
        <fullName evidence="2">UPF0102 protein AXX12_04070</fullName>
    </recommendedName>
</protein>
<sequence>MTLGQEGEDVAAQYLAANGLEILTRNFRTRSGEIDIIAKDKKTIVFVEVKTRTSVIFGYPAEFVTRSKQQKLLKAAVYYLHTCGADNAPARFDVLEVLPTPQGLAVTNHIINAFGR</sequence>
<comment type="caution">
    <text evidence="3">The sequence shown here is derived from an EMBL/GenBank/DDBJ whole genome shotgun (WGS) entry which is preliminary data.</text>
</comment>
<evidence type="ECO:0000313" key="3">
    <source>
        <dbReference type="EMBL" id="KYZ77315.1"/>
    </source>
</evidence>
<reference evidence="3 4" key="1">
    <citation type="submission" date="2016-02" db="EMBL/GenBank/DDBJ databases">
        <title>Anaerosporomusa subterraneum gen. nov., sp. nov., a spore-forming obligate anaerobe isolated from saprolite.</title>
        <authorList>
            <person name="Choi J.K."/>
            <person name="Shah M."/>
            <person name="Yee N."/>
        </authorList>
    </citation>
    <scope>NUCLEOTIDE SEQUENCE [LARGE SCALE GENOMIC DNA]</scope>
    <source>
        <strain evidence="3 4">RU4</strain>
    </source>
</reference>
<dbReference type="InterPro" id="IPR003509">
    <property type="entry name" value="UPF0102_YraN-like"/>
</dbReference>
<organism evidence="3 4">
    <name type="scientific">Anaerosporomusa subterranea</name>
    <dbReference type="NCBI Taxonomy" id="1794912"/>
    <lineage>
        <taxon>Bacteria</taxon>
        <taxon>Bacillati</taxon>
        <taxon>Bacillota</taxon>
        <taxon>Negativicutes</taxon>
        <taxon>Acetonemataceae</taxon>
        <taxon>Anaerosporomusa</taxon>
    </lineage>
</organism>
<dbReference type="AlphaFoldDB" id="A0A154BTV5"/>
<gene>
    <name evidence="3" type="ORF">AXX12_04070</name>
</gene>
<dbReference type="CDD" id="cd20736">
    <property type="entry name" value="PoNe_Nuclease"/>
    <property type="match status" value="1"/>
</dbReference>
<dbReference type="NCBIfam" id="TIGR00252">
    <property type="entry name" value="YraN family protein"/>
    <property type="match status" value="1"/>
</dbReference>
<name>A0A154BTV5_ANASB</name>
<comment type="similarity">
    <text evidence="1 2">Belongs to the UPF0102 family.</text>
</comment>
<dbReference type="RefSeq" id="WP_066239426.1">
    <property type="nucleotide sequence ID" value="NZ_LSGP01000013.1"/>
</dbReference>
<dbReference type="SUPFAM" id="SSF52980">
    <property type="entry name" value="Restriction endonuclease-like"/>
    <property type="match status" value="1"/>
</dbReference>
<dbReference type="OrthoDB" id="9802516at2"/>
<evidence type="ECO:0000256" key="1">
    <source>
        <dbReference type="ARBA" id="ARBA00006738"/>
    </source>
</evidence>
<dbReference type="InterPro" id="IPR011856">
    <property type="entry name" value="tRNA_endonuc-like_dom_sf"/>
</dbReference>
<dbReference type="NCBIfam" id="NF009154">
    <property type="entry name" value="PRK12497.3-3"/>
    <property type="match status" value="1"/>
</dbReference>
<dbReference type="InterPro" id="IPR011335">
    <property type="entry name" value="Restrct_endonuc-II-like"/>
</dbReference>
<evidence type="ECO:0000256" key="2">
    <source>
        <dbReference type="HAMAP-Rule" id="MF_00048"/>
    </source>
</evidence>
<accession>A0A154BTV5</accession>
<dbReference type="GO" id="GO:0003676">
    <property type="term" value="F:nucleic acid binding"/>
    <property type="evidence" value="ECO:0007669"/>
    <property type="project" value="InterPro"/>
</dbReference>
<evidence type="ECO:0000313" key="4">
    <source>
        <dbReference type="Proteomes" id="UP000076268"/>
    </source>
</evidence>
<dbReference type="Gene3D" id="3.40.1350.10">
    <property type="match status" value="1"/>
</dbReference>
<dbReference type="STRING" id="1794912.AXX12_04070"/>
<dbReference type="NCBIfam" id="NF009150">
    <property type="entry name" value="PRK12497.1-3"/>
    <property type="match status" value="1"/>
</dbReference>
<dbReference type="PANTHER" id="PTHR34039:SF1">
    <property type="entry name" value="UPF0102 PROTEIN YRAN"/>
    <property type="match status" value="1"/>
</dbReference>
<dbReference type="PANTHER" id="PTHR34039">
    <property type="entry name" value="UPF0102 PROTEIN YRAN"/>
    <property type="match status" value="1"/>
</dbReference>
<dbReference type="EMBL" id="LSGP01000013">
    <property type="protein sequence ID" value="KYZ77315.1"/>
    <property type="molecule type" value="Genomic_DNA"/>
</dbReference>
<dbReference type="HAMAP" id="MF_00048">
    <property type="entry name" value="UPF0102"/>
    <property type="match status" value="1"/>
</dbReference>
<dbReference type="Pfam" id="PF02021">
    <property type="entry name" value="UPF0102"/>
    <property type="match status" value="1"/>
</dbReference>
<keyword evidence="4" id="KW-1185">Reference proteome</keyword>
<proteinExistence type="inferred from homology"/>
<dbReference type="Proteomes" id="UP000076268">
    <property type="component" value="Unassembled WGS sequence"/>
</dbReference>